<accession>A0ABU0HQP4</accession>
<dbReference type="Proteomes" id="UP001236369">
    <property type="component" value="Unassembled WGS sequence"/>
</dbReference>
<reference evidence="3 4" key="1">
    <citation type="submission" date="2023-07" db="EMBL/GenBank/DDBJ databases">
        <title>Genomic Encyclopedia of Type Strains, Phase IV (KMG-IV): sequencing the most valuable type-strain genomes for metagenomic binning, comparative biology and taxonomic classification.</title>
        <authorList>
            <person name="Goeker M."/>
        </authorList>
    </citation>
    <scope>NUCLEOTIDE SEQUENCE [LARGE SCALE GENOMIC DNA]</scope>
    <source>
        <strain evidence="3 4">DSM 19562</strain>
    </source>
</reference>
<sequence length="101" mass="11212">MKVVLSERAVDDLIAIGAYIGRDNPARAASFVAELEARCMTLGDMPKGYPLLIGHEASGIRRRPFGDHLIFYRVEEIDLRIVVLRVLSGARDIEAILFTAE</sequence>
<dbReference type="RefSeq" id="WP_238249424.1">
    <property type="nucleotide sequence ID" value="NZ_BPQX01000030.1"/>
</dbReference>
<gene>
    <name evidence="3" type="ORF">QO016_004155</name>
</gene>
<dbReference type="Pfam" id="PF05016">
    <property type="entry name" value="ParE_toxin"/>
    <property type="match status" value="1"/>
</dbReference>
<dbReference type="PANTHER" id="PTHR33755">
    <property type="entry name" value="TOXIN PARE1-RELATED"/>
    <property type="match status" value="1"/>
</dbReference>
<evidence type="ECO:0000313" key="3">
    <source>
        <dbReference type="EMBL" id="MDQ0444638.1"/>
    </source>
</evidence>
<dbReference type="Gene3D" id="3.30.2310.20">
    <property type="entry name" value="RelE-like"/>
    <property type="match status" value="1"/>
</dbReference>
<evidence type="ECO:0000313" key="4">
    <source>
        <dbReference type="Proteomes" id="UP001236369"/>
    </source>
</evidence>
<dbReference type="InterPro" id="IPR007712">
    <property type="entry name" value="RelE/ParE_toxin"/>
</dbReference>
<keyword evidence="2" id="KW-1277">Toxin-antitoxin system</keyword>
<dbReference type="PANTHER" id="PTHR33755:SF6">
    <property type="entry name" value="PLASMID STABILIZATION SYSTEM PROTEIN"/>
    <property type="match status" value="1"/>
</dbReference>
<evidence type="ECO:0000256" key="1">
    <source>
        <dbReference type="ARBA" id="ARBA00006226"/>
    </source>
</evidence>
<name>A0ABU0HQP4_9HYPH</name>
<protein>
    <submittedName>
        <fullName evidence="3">Toxin ParE1/3/4</fullName>
    </submittedName>
</protein>
<dbReference type="InterPro" id="IPR051803">
    <property type="entry name" value="TA_system_RelE-like_toxin"/>
</dbReference>
<dbReference type="InterPro" id="IPR035093">
    <property type="entry name" value="RelE/ParE_toxin_dom_sf"/>
</dbReference>
<comment type="caution">
    <text evidence="3">The sequence shown here is derived from an EMBL/GenBank/DDBJ whole genome shotgun (WGS) entry which is preliminary data.</text>
</comment>
<dbReference type="EMBL" id="JAUSVV010000014">
    <property type="protein sequence ID" value="MDQ0444638.1"/>
    <property type="molecule type" value="Genomic_DNA"/>
</dbReference>
<proteinExistence type="inferred from homology"/>
<organism evidence="3 4">
    <name type="scientific">Methylobacterium persicinum</name>
    <dbReference type="NCBI Taxonomy" id="374426"/>
    <lineage>
        <taxon>Bacteria</taxon>
        <taxon>Pseudomonadati</taxon>
        <taxon>Pseudomonadota</taxon>
        <taxon>Alphaproteobacteria</taxon>
        <taxon>Hyphomicrobiales</taxon>
        <taxon>Methylobacteriaceae</taxon>
        <taxon>Methylobacterium</taxon>
    </lineage>
</organism>
<keyword evidence="4" id="KW-1185">Reference proteome</keyword>
<evidence type="ECO:0000256" key="2">
    <source>
        <dbReference type="ARBA" id="ARBA00022649"/>
    </source>
</evidence>
<comment type="similarity">
    <text evidence="1">Belongs to the RelE toxin family.</text>
</comment>